<dbReference type="OrthoDB" id="2066348at2"/>
<sequence>MLMSINLDNAKRMIEQTLPADIQDAKAAFGQQVLNYVYCAEAGESEEDKAKYEARIYAKLRAGKELTSAELNYLAKNNPILYAKALRAHLMRKALENRLQSCRSKQEAETVYQAAVSSLSDKDPDKEMIVAALTDAYKEFKKSDEYKRLPEKTEGEGGSKAVQGEVRYVFSVDGYQETYKTDAADISFSAAR</sequence>
<organism evidence="1 2">
    <name type="scientific">Kineothrix alysoides</name>
    <dbReference type="NCBI Taxonomy" id="1469948"/>
    <lineage>
        <taxon>Bacteria</taxon>
        <taxon>Bacillati</taxon>
        <taxon>Bacillota</taxon>
        <taxon>Clostridia</taxon>
        <taxon>Lachnospirales</taxon>
        <taxon>Lachnospiraceae</taxon>
        <taxon>Kineothrix</taxon>
    </lineage>
</organism>
<comment type="caution">
    <text evidence="1">The sequence shown here is derived from an EMBL/GenBank/DDBJ whole genome shotgun (WGS) entry which is preliminary data.</text>
</comment>
<dbReference type="Proteomes" id="UP000295718">
    <property type="component" value="Unassembled WGS sequence"/>
</dbReference>
<reference evidence="1 2" key="1">
    <citation type="submission" date="2019-03" db="EMBL/GenBank/DDBJ databases">
        <title>Genomic Encyclopedia of Type Strains, Phase IV (KMG-IV): sequencing the most valuable type-strain genomes for metagenomic binning, comparative biology and taxonomic classification.</title>
        <authorList>
            <person name="Goeker M."/>
        </authorList>
    </citation>
    <scope>NUCLEOTIDE SEQUENCE [LARGE SCALE GENOMIC DNA]</scope>
    <source>
        <strain evidence="1 2">DSM 100556</strain>
    </source>
</reference>
<evidence type="ECO:0000313" key="2">
    <source>
        <dbReference type="Proteomes" id="UP000295718"/>
    </source>
</evidence>
<name>A0A4R1QRE9_9FIRM</name>
<dbReference type="STRING" id="1469948.GCA_000732725_00730"/>
<accession>A0A4R1QRE9</accession>
<keyword evidence="2" id="KW-1185">Reference proteome</keyword>
<gene>
    <name evidence="1" type="ORF">EDD76_113145</name>
</gene>
<proteinExistence type="predicted"/>
<dbReference type="AlphaFoldDB" id="A0A4R1QRE9"/>
<dbReference type="EMBL" id="SLUO01000013">
    <property type="protein sequence ID" value="TCL56007.1"/>
    <property type="molecule type" value="Genomic_DNA"/>
</dbReference>
<evidence type="ECO:0000313" key="1">
    <source>
        <dbReference type="EMBL" id="TCL56007.1"/>
    </source>
</evidence>
<dbReference type="RefSeq" id="WP_051869276.1">
    <property type="nucleotide sequence ID" value="NZ_JPNB01000001.1"/>
</dbReference>
<protein>
    <submittedName>
        <fullName evidence="1">Uncharacterized protein</fullName>
    </submittedName>
</protein>